<dbReference type="RefSeq" id="WP_009560635.1">
    <property type="nucleotide sequence ID" value="NZ_AYZN01000008.1"/>
</dbReference>
<reference evidence="9 10" key="1">
    <citation type="submission" date="2012-06" db="EMBL/GenBank/DDBJ databases">
        <title>Draft Genome Sequence of Lactobacillus pasteurii CRBIP 24.76T.</title>
        <authorList>
            <person name="Cousin S."/>
            <person name="Bouchier C."/>
            <person name="Loux V."/>
            <person name="Ma L."/>
            <person name="Creno S."/>
            <person name="Bizet C."/>
            <person name="Clermont D."/>
        </authorList>
    </citation>
    <scope>NUCLEOTIDE SEQUENCE [LARGE SCALE GENOMIC DNA]</scope>
    <source>
        <strain evidence="10">CRBIP 24.76T</strain>
    </source>
</reference>
<feature type="transmembrane region" description="Helical" evidence="8">
    <location>
        <begin position="112"/>
        <end position="129"/>
    </location>
</feature>
<dbReference type="PIRSF" id="PIRSF005355">
    <property type="entry name" value="UBIAD1"/>
    <property type="match status" value="1"/>
</dbReference>
<dbReference type="GO" id="GO:0042371">
    <property type="term" value="P:vitamin K biosynthetic process"/>
    <property type="evidence" value="ECO:0007669"/>
    <property type="project" value="TreeGrafter"/>
</dbReference>
<dbReference type="UniPathway" id="UPA00079"/>
<evidence type="ECO:0000256" key="6">
    <source>
        <dbReference type="ARBA" id="ARBA00022989"/>
    </source>
</evidence>
<dbReference type="InterPro" id="IPR044878">
    <property type="entry name" value="UbiA_sf"/>
</dbReference>
<dbReference type="CDD" id="cd13962">
    <property type="entry name" value="PT_UbiA_UBIAD1"/>
    <property type="match status" value="1"/>
</dbReference>
<keyword evidence="3" id="KW-0474">Menaquinone biosynthesis</keyword>
<evidence type="ECO:0000256" key="7">
    <source>
        <dbReference type="ARBA" id="ARBA00023136"/>
    </source>
</evidence>
<dbReference type="GO" id="GO:0046428">
    <property type="term" value="F:1,4-dihydroxy-2-naphthoate polyprenyltransferase activity"/>
    <property type="evidence" value="ECO:0007669"/>
    <property type="project" value="UniProtKB-EC"/>
</dbReference>
<feature type="transmembrane region" description="Helical" evidence="8">
    <location>
        <begin position="44"/>
        <end position="67"/>
    </location>
</feature>
<comment type="caution">
    <text evidence="9">The sequence shown here is derived from an EMBL/GenBank/DDBJ whole genome shotgun (WGS) entry which is preliminary data.</text>
</comment>
<evidence type="ECO:0000313" key="9">
    <source>
        <dbReference type="EMBL" id="CCI86067.1"/>
    </source>
</evidence>
<feature type="transmembrane region" description="Helical" evidence="8">
    <location>
        <begin position="295"/>
        <end position="315"/>
    </location>
</feature>
<evidence type="ECO:0000256" key="1">
    <source>
        <dbReference type="ARBA" id="ARBA00004141"/>
    </source>
</evidence>
<dbReference type="EC" id="2.5.1.74" evidence="9"/>
<protein>
    <submittedName>
        <fullName evidence="9">1,4-dihydroxy-2-naphthoate octaprenyltransferase</fullName>
        <ecNumber evidence="9">2.5.1.74</ecNumber>
    </submittedName>
</protein>
<keyword evidence="10" id="KW-1185">Reference proteome</keyword>
<dbReference type="PANTHER" id="PTHR13929:SF0">
    <property type="entry name" value="UBIA PRENYLTRANSFERASE DOMAIN-CONTAINING PROTEIN 1"/>
    <property type="match status" value="1"/>
</dbReference>
<keyword evidence="7 8" id="KW-0472">Membrane</keyword>
<accession>I7J138</accession>
<dbReference type="STRING" id="1423790.BN53_08380"/>
<dbReference type="GO" id="GO:0016020">
    <property type="term" value="C:membrane"/>
    <property type="evidence" value="ECO:0007669"/>
    <property type="project" value="UniProtKB-SubCell"/>
</dbReference>
<dbReference type="eggNOG" id="COG1575">
    <property type="taxonomic scope" value="Bacteria"/>
</dbReference>
<dbReference type="InterPro" id="IPR026046">
    <property type="entry name" value="UBIAD1"/>
</dbReference>
<dbReference type="AlphaFoldDB" id="I7J138"/>
<dbReference type="OrthoDB" id="9767568at2"/>
<evidence type="ECO:0000313" key="10">
    <source>
        <dbReference type="Proteomes" id="UP000009311"/>
    </source>
</evidence>
<comment type="subcellular location">
    <subcellularLocation>
        <location evidence="1">Membrane</location>
        <topology evidence="1">Multi-pass membrane protein</topology>
    </subcellularLocation>
</comment>
<dbReference type="EMBL" id="CAKD01000029">
    <property type="protein sequence ID" value="CCI86067.1"/>
    <property type="molecule type" value="Genomic_DNA"/>
</dbReference>
<name>I7J138_9LACO</name>
<evidence type="ECO:0000256" key="5">
    <source>
        <dbReference type="ARBA" id="ARBA00022692"/>
    </source>
</evidence>
<dbReference type="Gene3D" id="1.10.357.140">
    <property type="entry name" value="UbiA prenyltransferase"/>
    <property type="match status" value="1"/>
</dbReference>
<gene>
    <name evidence="9" type="ORF">BN53_08380</name>
</gene>
<evidence type="ECO:0000256" key="8">
    <source>
        <dbReference type="SAM" id="Phobius"/>
    </source>
</evidence>
<keyword evidence="6 8" id="KW-1133">Transmembrane helix</keyword>
<dbReference type="PANTHER" id="PTHR13929">
    <property type="entry name" value="1,4-DIHYDROXY-2-NAPHTHOATE OCTAPRENYLTRANSFERASE"/>
    <property type="match status" value="1"/>
</dbReference>
<feature type="transmembrane region" description="Helical" evidence="8">
    <location>
        <begin position="88"/>
        <end position="106"/>
    </location>
</feature>
<feature type="transmembrane region" description="Helical" evidence="8">
    <location>
        <begin position="190"/>
        <end position="209"/>
    </location>
</feature>
<evidence type="ECO:0000256" key="2">
    <source>
        <dbReference type="ARBA" id="ARBA00004863"/>
    </source>
</evidence>
<comment type="pathway">
    <text evidence="2">Quinol/quinone metabolism; menaquinone biosynthesis.</text>
</comment>
<keyword evidence="4 9" id="KW-0808">Transferase</keyword>
<evidence type="ECO:0000256" key="3">
    <source>
        <dbReference type="ARBA" id="ARBA00022428"/>
    </source>
</evidence>
<dbReference type="GO" id="GO:0009234">
    <property type="term" value="P:menaquinone biosynthetic process"/>
    <property type="evidence" value="ECO:0007669"/>
    <property type="project" value="UniProtKB-UniPathway"/>
</dbReference>
<feature type="transmembrane region" description="Helical" evidence="8">
    <location>
        <begin position="248"/>
        <end position="274"/>
    </location>
</feature>
<dbReference type="Pfam" id="PF01040">
    <property type="entry name" value="UbiA"/>
    <property type="match status" value="1"/>
</dbReference>
<organism evidence="9 10">
    <name type="scientific">Lactobacillus pasteurii DSM 23907 = CRBIP 24.76</name>
    <dbReference type="NCBI Taxonomy" id="1423790"/>
    <lineage>
        <taxon>Bacteria</taxon>
        <taxon>Bacillati</taxon>
        <taxon>Bacillota</taxon>
        <taxon>Bacilli</taxon>
        <taxon>Lactobacillales</taxon>
        <taxon>Lactobacillaceae</taxon>
        <taxon>Lactobacillus</taxon>
    </lineage>
</organism>
<keyword evidence="5 8" id="KW-0812">Transmembrane</keyword>
<evidence type="ECO:0000256" key="4">
    <source>
        <dbReference type="ARBA" id="ARBA00022679"/>
    </source>
</evidence>
<sequence>MTLKQYFRFVKIHTSTLSLFGYGLGAAIIYLLNGNWNWQNSLIFFVASMIFDNMITGVNTVMDYVMAKDERFKEISVMTVENISVKQAFSVIGLMVTLGAGLGLWLCFRTNWMLFFLGGAMFLIFAFYTSGPFPISRMPLGEAFSGTAQGLGIPFLFVFVNDNYNRLLALNFTPAANGYNFSITGNLRDLITVVLICVPAWLYTSNVMLADNLSDRVLDEANGRHTLPVVFGAKKALLLYQTLAYLPYLFIAAAALLHITPYLSLLSLLTFPLIRKNVETFRKRQVKSETFVTALQNFQIVTTAQIITITLGVWLKF</sequence>
<proteinExistence type="predicted"/>
<dbReference type="InterPro" id="IPR000537">
    <property type="entry name" value="UbiA_prenyltransferase"/>
</dbReference>
<dbReference type="Proteomes" id="UP000009311">
    <property type="component" value="Unassembled WGS sequence"/>
</dbReference>
<feature type="transmembrane region" description="Helical" evidence="8">
    <location>
        <begin position="12"/>
        <end position="32"/>
    </location>
</feature>